<sequence>MPDEYFDVLVIGAGIAGSSVAALLAAHGRVAVLERESQPGYHATGRSAALFSEIYGNAAIRALTRASREFLFAPPAEFATAPLVQARGTLYVARRDQLALLHDYAGLPDVAAAAERLTPAEARSLSPLLRPGYVQAALYEAGAVDIDVHGLHQGYLRQLRLAGGRIFCDMAVQALRPDGQGWSVQCGERVLRAGVVVNAAGAWADAVAALAGIAPAPVVPLRRTVLLVDPPPAPDCSASPLTIDIAEQFYFKPDAGKLLLSPADETASPACDAQPDDWDLAVAVDRIERATLLDVRRRVRSWAGLRSFAPDRTPVVGFEETAPGFFWLAGQGGYGLQTAPALAQLAAALILRQPLPPHLLAAGVDAAALDPSRTALARAG</sequence>
<dbReference type="Gene3D" id="3.50.50.60">
    <property type="entry name" value="FAD/NAD(P)-binding domain"/>
    <property type="match status" value="1"/>
</dbReference>
<evidence type="ECO:0000313" key="3">
    <source>
        <dbReference type="EMBL" id="TDR47586.1"/>
    </source>
</evidence>
<dbReference type="SUPFAM" id="SSF51905">
    <property type="entry name" value="FAD/NAD(P)-binding domain"/>
    <property type="match status" value="1"/>
</dbReference>
<protein>
    <submittedName>
        <fullName evidence="3">D-arginine dehydrogenase</fullName>
    </submittedName>
</protein>
<gene>
    <name evidence="3" type="ORF">DFR29_102246</name>
</gene>
<dbReference type="Pfam" id="PF01266">
    <property type="entry name" value="DAO"/>
    <property type="match status" value="1"/>
</dbReference>
<dbReference type="PANTHER" id="PTHR13847">
    <property type="entry name" value="SARCOSINE DEHYDROGENASE-RELATED"/>
    <property type="match status" value="1"/>
</dbReference>
<dbReference type="InterPro" id="IPR036188">
    <property type="entry name" value="FAD/NAD-bd_sf"/>
</dbReference>
<accession>A0A4V6PYH0</accession>
<dbReference type="InterPro" id="IPR006076">
    <property type="entry name" value="FAD-dep_OxRdtase"/>
</dbReference>
<comment type="caution">
    <text evidence="3">The sequence shown here is derived from an EMBL/GenBank/DDBJ whole genome shotgun (WGS) entry which is preliminary data.</text>
</comment>
<proteinExistence type="predicted"/>
<evidence type="ECO:0000259" key="2">
    <source>
        <dbReference type="Pfam" id="PF01266"/>
    </source>
</evidence>
<dbReference type="OrthoDB" id="9806257at2"/>
<dbReference type="GO" id="GO:0005737">
    <property type="term" value="C:cytoplasm"/>
    <property type="evidence" value="ECO:0007669"/>
    <property type="project" value="TreeGrafter"/>
</dbReference>
<dbReference type="RefSeq" id="WP_133817302.1">
    <property type="nucleotide sequence ID" value="NZ_SNZH01000002.1"/>
</dbReference>
<feature type="domain" description="FAD dependent oxidoreductase" evidence="2">
    <location>
        <begin position="7"/>
        <end position="349"/>
    </location>
</feature>
<dbReference type="PRINTS" id="PR00420">
    <property type="entry name" value="RNGMNOXGNASE"/>
</dbReference>
<reference evidence="3 4" key="1">
    <citation type="submission" date="2019-03" db="EMBL/GenBank/DDBJ databases">
        <title>Genomic Encyclopedia of Type Strains, Phase IV (KMG-IV): sequencing the most valuable type-strain genomes for metagenomic binning, comparative biology and taxonomic classification.</title>
        <authorList>
            <person name="Goeker M."/>
        </authorList>
    </citation>
    <scope>NUCLEOTIDE SEQUENCE [LARGE SCALE GENOMIC DNA]</scope>
    <source>
        <strain evidence="3 4">DSM 21667</strain>
    </source>
</reference>
<name>A0A4V6PYH0_9GAMM</name>
<dbReference type="GO" id="GO:0016491">
    <property type="term" value="F:oxidoreductase activity"/>
    <property type="evidence" value="ECO:0007669"/>
    <property type="project" value="UniProtKB-KW"/>
</dbReference>
<dbReference type="Gene3D" id="3.30.9.10">
    <property type="entry name" value="D-Amino Acid Oxidase, subunit A, domain 2"/>
    <property type="match status" value="1"/>
</dbReference>
<evidence type="ECO:0000256" key="1">
    <source>
        <dbReference type="ARBA" id="ARBA00023002"/>
    </source>
</evidence>
<organism evidence="3 4">
    <name type="scientific">Tahibacter aquaticus</name>
    <dbReference type="NCBI Taxonomy" id="520092"/>
    <lineage>
        <taxon>Bacteria</taxon>
        <taxon>Pseudomonadati</taxon>
        <taxon>Pseudomonadota</taxon>
        <taxon>Gammaproteobacteria</taxon>
        <taxon>Lysobacterales</taxon>
        <taxon>Rhodanobacteraceae</taxon>
        <taxon>Tahibacter</taxon>
    </lineage>
</organism>
<dbReference type="Proteomes" id="UP000295293">
    <property type="component" value="Unassembled WGS sequence"/>
</dbReference>
<dbReference type="PANTHER" id="PTHR13847:SF287">
    <property type="entry name" value="FAD-DEPENDENT OXIDOREDUCTASE DOMAIN-CONTAINING PROTEIN 1"/>
    <property type="match status" value="1"/>
</dbReference>
<evidence type="ECO:0000313" key="4">
    <source>
        <dbReference type="Proteomes" id="UP000295293"/>
    </source>
</evidence>
<keyword evidence="4" id="KW-1185">Reference proteome</keyword>
<dbReference type="AlphaFoldDB" id="A0A4V6PYH0"/>
<keyword evidence="1" id="KW-0560">Oxidoreductase</keyword>
<dbReference type="EMBL" id="SNZH01000002">
    <property type="protein sequence ID" value="TDR47586.1"/>
    <property type="molecule type" value="Genomic_DNA"/>
</dbReference>